<evidence type="ECO:0000313" key="1">
    <source>
        <dbReference type="EMBL" id="CAH0393219.1"/>
    </source>
</evidence>
<dbReference type="AlphaFoldDB" id="A0A9P0ALS3"/>
<organism evidence="1 2">
    <name type="scientific">Bemisia tabaci</name>
    <name type="common">Sweetpotato whitefly</name>
    <name type="synonym">Aleurodes tabaci</name>
    <dbReference type="NCBI Taxonomy" id="7038"/>
    <lineage>
        <taxon>Eukaryota</taxon>
        <taxon>Metazoa</taxon>
        <taxon>Ecdysozoa</taxon>
        <taxon>Arthropoda</taxon>
        <taxon>Hexapoda</taxon>
        <taxon>Insecta</taxon>
        <taxon>Pterygota</taxon>
        <taxon>Neoptera</taxon>
        <taxon>Paraneoptera</taxon>
        <taxon>Hemiptera</taxon>
        <taxon>Sternorrhyncha</taxon>
        <taxon>Aleyrodoidea</taxon>
        <taxon>Aleyrodidae</taxon>
        <taxon>Aleyrodinae</taxon>
        <taxon>Bemisia</taxon>
    </lineage>
</organism>
<reference evidence="1" key="1">
    <citation type="submission" date="2021-12" db="EMBL/GenBank/DDBJ databases">
        <authorList>
            <person name="King R."/>
        </authorList>
    </citation>
    <scope>NUCLEOTIDE SEQUENCE</scope>
</reference>
<dbReference type="EMBL" id="OU963868">
    <property type="protein sequence ID" value="CAH0393219.1"/>
    <property type="molecule type" value="Genomic_DNA"/>
</dbReference>
<accession>A0A9P0ALS3</accession>
<evidence type="ECO:0000313" key="2">
    <source>
        <dbReference type="Proteomes" id="UP001152759"/>
    </source>
</evidence>
<gene>
    <name evidence="1" type="ORF">BEMITA_LOCUS11644</name>
</gene>
<name>A0A9P0ALS3_BEMTA</name>
<dbReference type="Proteomes" id="UP001152759">
    <property type="component" value="Chromosome 7"/>
</dbReference>
<keyword evidence="2" id="KW-1185">Reference proteome</keyword>
<protein>
    <submittedName>
        <fullName evidence="1">Uncharacterized protein</fullName>
    </submittedName>
</protein>
<proteinExistence type="predicted"/>
<sequence>MFVYLQKAKECYPNEQAITVKEDLIKVAYKLPIKEYQIGKQDTEKKNILTNKKKEIQETFKSAMYLSIDVDRERLGTTNTDPSDETFMPSMTQPHIQGDDELISNITHLVSEVEEHVRDTAHDEELSELLSVEQFQNYIKWEAANMLQTLYAENLIPRNKVQLVTDFVTHVFNSLIDFLKINLKTKRFGT</sequence>